<dbReference type="RefSeq" id="WP_258810889.1">
    <property type="nucleotide sequence ID" value="NZ_JANUGU010000001.1"/>
</dbReference>
<proteinExistence type="predicted"/>
<reference evidence="3 4" key="1">
    <citation type="submission" date="2022-08" db="EMBL/GenBank/DDBJ databases">
        <title>Reclassification of Massilia species as members of the genera Telluria, Duganella, Pseudoduganella, Mokoshia gen. nov. and Zemynaea gen. nov. using orthogonal and non-orthogonal genome-based approaches.</title>
        <authorList>
            <person name="Bowman J.P."/>
        </authorList>
    </citation>
    <scope>NUCLEOTIDE SEQUENCE [LARGE SCALE GENOMIC DNA]</scope>
    <source>
        <strain evidence="3 4">JCM 31606</strain>
    </source>
</reference>
<dbReference type="GO" id="GO:0016787">
    <property type="term" value="F:hydrolase activity"/>
    <property type="evidence" value="ECO:0007669"/>
    <property type="project" value="UniProtKB-KW"/>
</dbReference>
<dbReference type="Pfam" id="PF07470">
    <property type="entry name" value="Glyco_hydro_88"/>
    <property type="match status" value="1"/>
</dbReference>
<organism evidence="3 4">
    <name type="scientific">Massilia terrae</name>
    <dbReference type="NCBI Taxonomy" id="1811224"/>
    <lineage>
        <taxon>Bacteria</taxon>
        <taxon>Pseudomonadati</taxon>
        <taxon>Pseudomonadota</taxon>
        <taxon>Betaproteobacteria</taxon>
        <taxon>Burkholderiales</taxon>
        <taxon>Oxalobacteraceae</taxon>
        <taxon>Telluria group</taxon>
        <taxon>Massilia</taxon>
    </lineage>
</organism>
<evidence type="ECO:0000313" key="3">
    <source>
        <dbReference type="EMBL" id="MCS0657747.1"/>
    </source>
</evidence>
<dbReference type="InterPro" id="IPR052043">
    <property type="entry name" value="PolySaccharide_Degr_Enz"/>
</dbReference>
<evidence type="ECO:0000256" key="2">
    <source>
        <dbReference type="SAM" id="SignalP"/>
    </source>
</evidence>
<dbReference type="Pfam" id="PF16153">
    <property type="entry name" value="DUF4861"/>
    <property type="match status" value="1"/>
</dbReference>
<keyword evidence="4" id="KW-1185">Reference proteome</keyword>
<dbReference type="Gene3D" id="1.50.10.10">
    <property type="match status" value="1"/>
</dbReference>
<protein>
    <submittedName>
        <fullName evidence="3">Glycoside hydrolase family 88 protein</fullName>
    </submittedName>
</protein>
<dbReference type="InterPro" id="IPR008928">
    <property type="entry name" value="6-hairpin_glycosidase_sf"/>
</dbReference>
<sequence>MTKRLLTLMTGLALAGAGGLQLAHAAAASAVHESTAQAPAAVLALMERAADWQLAHPAARRGEDWTDGVGDAGFMALAGISGNARYRDAMVAMGEKNQWKLGARPYHADDHVIGQTYAELYQMLRDPKMIAPMRAQFDAILAEPYEGPLDIKVPGAQRRWSWCDALFMGPPAWARLSHVTGDPRYLEFAIRRWWQASDYLYDKDEHLYFRDSRYFDKREANGNKVFWGRGNGWVLGGLARMLQYVPANHPARARFVEQFQQMAERIVGLQQADGLWRSSLLDPDSYPNQETSGTGLYTYALAWGVNQGLLPKAKYGPAAKRAWQALRANVLDDGKLIHVQPIGQDPKHFDPQSTDIFGVGAFLMAGSELYRMALEDGARPAVVTVANASALYRPEETVEAPVASVVVMDALDSRLLPVQATAKGLIFQADFAPGETRRYLLFPAARVPAQPPVAARAHARFVPERMDDFAWENDRIAHRVYGPAIMTDPREMLVSSGVDVWSKRTRALVQDAWYKGAEYHIDKGEGLDFYHVGKTRGCGGLGIVDGGTLYTSRNFAGYNILADGPLRAEFELRFDAWDAAGRKVAEVRRISLDAGSNFSRVESRFTAPGKAPLTVGVGIAQREGQGQYVEDKAGWMSYWEPALGDKGSNACAVIVPGATGYASNGGNYLAAAKAVPGKPFVYYLGAGWSKSGDFPDAQAWGDYVSAAAARVAAPLKVSVKH</sequence>
<feature type="chain" id="PRO_5047293687" evidence="2">
    <location>
        <begin position="26"/>
        <end position="721"/>
    </location>
</feature>
<dbReference type="Proteomes" id="UP001204621">
    <property type="component" value="Unassembled WGS sequence"/>
</dbReference>
<dbReference type="InterPro" id="IPR032342">
    <property type="entry name" value="DUF4861"/>
</dbReference>
<dbReference type="PANTHER" id="PTHR33886:SF8">
    <property type="entry name" value="UNSATURATED RHAMNOGALACTURONAN HYDROLASE (EUROFUNG)"/>
    <property type="match status" value="1"/>
</dbReference>
<comment type="caution">
    <text evidence="3">The sequence shown here is derived from an EMBL/GenBank/DDBJ whole genome shotgun (WGS) entry which is preliminary data.</text>
</comment>
<dbReference type="SUPFAM" id="SSF48208">
    <property type="entry name" value="Six-hairpin glycosidases"/>
    <property type="match status" value="1"/>
</dbReference>
<dbReference type="EMBL" id="JANUGU010000001">
    <property type="protein sequence ID" value="MCS0657747.1"/>
    <property type="molecule type" value="Genomic_DNA"/>
</dbReference>
<dbReference type="InterPro" id="IPR010905">
    <property type="entry name" value="Glyco_hydro_88"/>
</dbReference>
<accession>A0ABT2CUV2</accession>
<dbReference type="PANTHER" id="PTHR33886">
    <property type="entry name" value="UNSATURATED RHAMNOGALACTURONAN HYDROLASE (EUROFUNG)"/>
    <property type="match status" value="1"/>
</dbReference>
<evidence type="ECO:0000313" key="4">
    <source>
        <dbReference type="Proteomes" id="UP001204621"/>
    </source>
</evidence>
<feature type="signal peptide" evidence="2">
    <location>
        <begin position="1"/>
        <end position="25"/>
    </location>
</feature>
<keyword evidence="1 3" id="KW-0378">Hydrolase</keyword>
<dbReference type="InterPro" id="IPR012341">
    <property type="entry name" value="6hp_glycosidase-like_sf"/>
</dbReference>
<gene>
    <name evidence="3" type="ORF">NX778_06685</name>
</gene>
<name>A0ABT2CUV2_9BURK</name>
<evidence type="ECO:0000256" key="1">
    <source>
        <dbReference type="ARBA" id="ARBA00022801"/>
    </source>
</evidence>
<keyword evidence="2" id="KW-0732">Signal</keyword>